<dbReference type="InterPro" id="IPR044492">
    <property type="entry name" value="P_typ_ATPase_HD_dom"/>
</dbReference>
<feature type="transmembrane region" description="Helical" evidence="15">
    <location>
        <begin position="128"/>
        <end position="149"/>
    </location>
</feature>
<dbReference type="InterPro" id="IPR018303">
    <property type="entry name" value="ATPase_P-typ_P_site"/>
</dbReference>
<dbReference type="FunFam" id="3.40.50.1000:FF:000068">
    <property type="entry name" value="Cation-transporting ATPase"/>
    <property type="match status" value="1"/>
</dbReference>
<keyword evidence="20" id="KW-1185">Reference proteome</keyword>
<dbReference type="SUPFAM" id="SSF81665">
    <property type="entry name" value="Calcium ATPase, transmembrane domain M"/>
    <property type="match status" value="1"/>
</dbReference>
<evidence type="ECO:0000256" key="15">
    <source>
        <dbReference type="RuleBase" id="RU362082"/>
    </source>
</evidence>
<dbReference type="InterPro" id="IPR023299">
    <property type="entry name" value="ATPase_P-typ_cyto_dom_N"/>
</dbReference>
<comment type="caution">
    <text evidence="19">The sequence shown here is derived from an EMBL/GenBank/DDBJ whole genome shotgun (WGS) entry which is preliminary data.</text>
</comment>
<reference evidence="19 20" key="1">
    <citation type="journal article" date="2019" name="Sci. Rep.">
        <title>Comparative genomics of chytrid fungi reveal insights into the obligate biotrophic and pathogenic lifestyle of Synchytrium endobioticum.</title>
        <authorList>
            <person name="van de Vossenberg B.T.L.H."/>
            <person name="Warris S."/>
            <person name="Nguyen H.D.T."/>
            <person name="van Gent-Pelzer M.P.E."/>
            <person name="Joly D.L."/>
            <person name="van de Geest H.C."/>
            <person name="Bonants P.J.M."/>
            <person name="Smith D.S."/>
            <person name="Levesque C.A."/>
            <person name="van der Lee T.A.J."/>
        </authorList>
    </citation>
    <scope>NUCLEOTIDE SEQUENCE [LARGE SCALE GENOMIC DNA]</scope>
    <source>
        <strain evidence="19 20">CBS 675.73</strain>
    </source>
</reference>
<dbReference type="SUPFAM" id="SSF56784">
    <property type="entry name" value="HAD-like"/>
    <property type="match status" value="1"/>
</dbReference>
<feature type="transmembrane region" description="Helical" evidence="15">
    <location>
        <begin position="1280"/>
        <end position="1298"/>
    </location>
</feature>
<dbReference type="PROSITE" id="PS00154">
    <property type="entry name" value="ATPASE_E1_E2"/>
    <property type="match status" value="1"/>
</dbReference>
<dbReference type="GO" id="GO:0016887">
    <property type="term" value="F:ATP hydrolysis activity"/>
    <property type="evidence" value="ECO:0007669"/>
    <property type="project" value="InterPro"/>
</dbReference>
<evidence type="ECO:0000256" key="6">
    <source>
        <dbReference type="ARBA" id="ARBA00022723"/>
    </source>
</evidence>
<dbReference type="Gene3D" id="3.40.50.1000">
    <property type="entry name" value="HAD superfamily/HAD-like"/>
    <property type="match status" value="1"/>
</dbReference>
<evidence type="ECO:0000256" key="10">
    <source>
        <dbReference type="ARBA" id="ARBA00022967"/>
    </source>
</evidence>
<dbReference type="GO" id="GO:0019829">
    <property type="term" value="F:ATPase-coupled monoatomic cation transmembrane transporter activity"/>
    <property type="evidence" value="ECO:0007669"/>
    <property type="project" value="UniProtKB-UniRule"/>
</dbReference>
<dbReference type="Pfam" id="PF00122">
    <property type="entry name" value="E1-E2_ATPase"/>
    <property type="match status" value="1"/>
</dbReference>
<dbReference type="SFLD" id="SFLDS00003">
    <property type="entry name" value="Haloacid_Dehalogenase"/>
    <property type="match status" value="1"/>
</dbReference>
<feature type="transmembrane region" description="Helical" evidence="15">
    <location>
        <begin position="1201"/>
        <end position="1223"/>
    </location>
</feature>
<keyword evidence="7 15" id="KW-0547">Nucleotide-binding</keyword>
<dbReference type="GO" id="GO:0140358">
    <property type="term" value="F:P-type transmembrane transporter activity"/>
    <property type="evidence" value="ECO:0007669"/>
    <property type="project" value="InterPro"/>
</dbReference>
<dbReference type="SUPFAM" id="SSF81653">
    <property type="entry name" value="Calcium ATPase, transduction domain A"/>
    <property type="match status" value="1"/>
</dbReference>
<evidence type="ECO:0000256" key="9">
    <source>
        <dbReference type="ARBA" id="ARBA00022842"/>
    </source>
</evidence>
<dbReference type="Gene3D" id="3.40.1110.10">
    <property type="entry name" value="Calcium-transporting ATPase, cytoplasmic domain N"/>
    <property type="match status" value="1"/>
</dbReference>
<evidence type="ECO:0000256" key="7">
    <source>
        <dbReference type="ARBA" id="ARBA00022741"/>
    </source>
</evidence>
<keyword evidence="9 15" id="KW-0460">Magnesium</keyword>
<keyword evidence="5 15" id="KW-0812">Transmembrane</keyword>
<evidence type="ECO:0000256" key="4">
    <source>
        <dbReference type="ARBA" id="ARBA00022553"/>
    </source>
</evidence>
<feature type="transmembrane region" description="Helical" evidence="15">
    <location>
        <begin position="537"/>
        <end position="558"/>
    </location>
</feature>
<evidence type="ECO:0000256" key="13">
    <source>
        <dbReference type="ARBA" id="ARBA00023157"/>
    </source>
</evidence>
<dbReference type="GO" id="GO:0016020">
    <property type="term" value="C:membrane"/>
    <property type="evidence" value="ECO:0007669"/>
    <property type="project" value="UniProtKB-SubCell"/>
</dbReference>
<evidence type="ECO:0000313" key="20">
    <source>
        <dbReference type="Proteomes" id="UP000320333"/>
    </source>
</evidence>
<comment type="similarity">
    <text evidence="3">Belongs to the CMC family.</text>
</comment>
<comment type="caution">
    <text evidence="15">Lacks conserved residue(s) required for the propagation of feature annotation.</text>
</comment>
<feature type="region of interest" description="Disordered" evidence="16">
    <location>
        <begin position="637"/>
        <end position="671"/>
    </location>
</feature>
<accession>A0A507FJT4</accession>
<comment type="subcellular location">
    <subcellularLocation>
        <location evidence="1 15">Membrane</location>
        <topology evidence="1 15">Multi-pass membrane protein</topology>
    </subcellularLocation>
</comment>
<organism evidence="19 20">
    <name type="scientific">Chytriomyces confervae</name>
    <dbReference type="NCBI Taxonomy" id="246404"/>
    <lineage>
        <taxon>Eukaryota</taxon>
        <taxon>Fungi</taxon>
        <taxon>Fungi incertae sedis</taxon>
        <taxon>Chytridiomycota</taxon>
        <taxon>Chytridiomycota incertae sedis</taxon>
        <taxon>Chytridiomycetes</taxon>
        <taxon>Chytridiales</taxon>
        <taxon>Chytriomycetaceae</taxon>
        <taxon>Chytriomyces</taxon>
    </lineage>
</organism>
<dbReference type="PANTHER" id="PTHR45630">
    <property type="entry name" value="CATION-TRANSPORTING ATPASE-RELATED"/>
    <property type="match status" value="1"/>
</dbReference>
<evidence type="ECO:0000313" key="19">
    <source>
        <dbReference type="EMBL" id="TPX75895.1"/>
    </source>
</evidence>
<dbReference type="Gene3D" id="2.70.150.10">
    <property type="entry name" value="Calcium-transporting ATPase, cytoplasmic transduction domain A"/>
    <property type="match status" value="1"/>
</dbReference>
<evidence type="ECO:0000256" key="16">
    <source>
        <dbReference type="SAM" id="MobiDB-lite"/>
    </source>
</evidence>
<feature type="transmembrane region" description="Helical" evidence="15">
    <location>
        <begin position="1318"/>
        <end position="1341"/>
    </location>
</feature>
<dbReference type="FunFam" id="1.20.1110.10:FF:000023">
    <property type="entry name" value="Cation-transporting ATPase"/>
    <property type="match status" value="1"/>
</dbReference>
<dbReference type="OrthoDB" id="48943at2759"/>
<evidence type="ECO:0000256" key="1">
    <source>
        <dbReference type="ARBA" id="ARBA00004141"/>
    </source>
</evidence>
<evidence type="ECO:0000256" key="11">
    <source>
        <dbReference type="ARBA" id="ARBA00022989"/>
    </source>
</evidence>
<dbReference type="InterPro" id="IPR036412">
    <property type="entry name" value="HAD-like_sf"/>
</dbReference>
<dbReference type="GO" id="GO:0005524">
    <property type="term" value="F:ATP binding"/>
    <property type="evidence" value="ECO:0007669"/>
    <property type="project" value="UniProtKB-UniRule"/>
</dbReference>
<feature type="compositionally biased region" description="Polar residues" evidence="16">
    <location>
        <begin position="648"/>
        <end position="660"/>
    </location>
</feature>
<dbReference type="NCBIfam" id="TIGR01494">
    <property type="entry name" value="ATPase_P-type"/>
    <property type="match status" value="1"/>
</dbReference>
<dbReference type="InterPro" id="IPR006544">
    <property type="entry name" value="P-type_TPase_V"/>
</dbReference>
<dbReference type="PRINTS" id="PR00119">
    <property type="entry name" value="CATATPASE"/>
</dbReference>
<keyword evidence="13" id="KW-1015">Disulfide bond</keyword>
<dbReference type="InterPro" id="IPR013892">
    <property type="entry name" value="Cyt_c_biogenesis_Cmc1-like"/>
</dbReference>
<feature type="domain" description="P5B-type ATPase N-terminal" evidence="18">
    <location>
        <begin position="114"/>
        <end position="227"/>
    </location>
</feature>
<dbReference type="InterPro" id="IPR059000">
    <property type="entry name" value="ATPase_P-type_domA"/>
</dbReference>
<dbReference type="InterPro" id="IPR008250">
    <property type="entry name" value="ATPase_P-typ_transduc_dom_A_sf"/>
</dbReference>
<dbReference type="GO" id="GO:0006874">
    <property type="term" value="P:intracellular calcium ion homeostasis"/>
    <property type="evidence" value="ECO:0007669"/>
    <property type="project" value="TreeGrafter"/>
</dbReference>
<dbReference type="SFLD" id="SFLDG00002">
    <property type="entry name" value="C1.7:_P-type_atpase_like"/>
    <property type="match status" value="1"/>
</dbReference>
<dbReference type="EC" id="7.2.2.-" evidence="15"/>
<sequence>MTYQLVTLLNEEEEYAFRDMKVEARKKCDRNVFEFAQCTRDKTFSGFIICRPFLNAMNECLSQYTGEDVRDIYRSELYAKKERKIKDSQGDMLNSFYEAVLEHDVDVDDIELEVLRLRGFKTTTARLLLSRLLFILSLGSVYLFCRWVPSAGAYLKAYRCPVDEADIICVTDEWNETVLVPVEVVDLAEGALEDIFNVYGSGHPSGAGSSSFRQIRFFNYKDIKLILNPVTKRFETILNWKDSCWGHTDNVKEGIAKSERVTNRASVFGENQINIHQRHPLGMIVDEILDPFFMFQVACMVQWFMDEYSSYGNFILVISLISMVTSIAETREKVRRLQKMCLHAGRVNVKRLGAWIEISSTELIPGDIIEVSNLEQQNVMSCDAVLLEGTCIINEYVLTGESSPISKNPISDFELANLNFSEEDPSNSRLMSRWFLFSGTKVIGVRGSDSVGNFQDSFSKQRVLALVVRTGINTTMGSLIRSILYPKPTTFKYIRDSFSYLLILTAVALICMLTTMYRFSSVGYPLDVILLRSFDLITITVPITLPATIAVGVGFSILRLQKLGIFCISAARVNVCGQVEVMCFDKTGTLTQEGLDMIGFRCVVPSSLNNPKSHFTSILSSASDAYDIPRSSETELPLQRLGRHAPSRNPNASVSFSTQDGDYRPPSDSPSTIPKIVAAMASCHSIKILNGELIGDPVDKKMFAFSGWEIDNSSSTGSDGQGFTSLVVRPSGNSDFKEALRDSVIVAMTPVSSPTTVTPTTAGSTKTFTEIGVIRSFEFGSHLRRMSVITRRLNFGTPSSSTGSVFEFPLSGPRPSKDFDVYCKGAPEVIISLCDPATVPTDCAHLLRRYAHHGYHVIAIATKSIQNMSWLKLMRMSREQVESNMEFLGFLVFENKIKPATEAVVKHLNSAKIRPIMCTGDNVLTAVSVARESGILEGDGCRVFVPRFEGDCRDADAVIVWEDVDQDARKTSNINMQLELDPVTLKPVIAIKTTDIEDPDEPQYFAPERFIEVEVKDEYQLAVSGEVFSWMLEYSDKMKSFFRMLIKAQVFARMSPEQKKQLVTSLQELGYTVGFCGDGANDWGALQAADVGVSLSEVELSVAAPFTSKYNSIACIVTLIREGRSALVTSFGSCKYMVVNSLIQCTSVLLLNTIYANLADNQFPYVDLLITVPVAIFMSESGPHATLDMKRPTSSLRSKKVIFSILGQILIQTCMQIAVFFAVRKMPFYTAPQVSVADGVYRCYESTSVFLLSTFQYLFTAIVYCDGAPYREDFWQNKRFVLTLTFLLSLSVYLTLFASEDALLFVDLATLPLEGRLLVMLFAAIDLLITSAAEVWVIPIFSKMVGWAMIEYSSYEESFEEEYDYDDGASWLESERARRRYRAIRKKWRAKGKFYKIVEQDLE</sequence>
<dbReference type="Proteomes" id="UP000320333">
    <property type="component" value="Unassembled WGS sequence"/>
</dbReference>
<evidence type="ECO:0000256" key="12">
    <source>
        <dbReference type="ARBA" id="ARBA00023136"/>
    </source>
</evidence>
<dbReference type="NCBIfam" id="TIGR01657">
    <property type="entry name" value="P-ATPase-V"/>
    <property type="match status" value="1"/>
</dbReference>
<evidence type="ECO:0000256" key="14">
    <source>
        <dbReference type="ARBA" id="ARBA00049360"/>
    </source>
</evidence>
<dbReference type="EMBL" id="QEAP01000064">
    <property type="protein sequence ID" value="TPX75895.1"/>
    <property type="molecule type" value="Genomic_DNA"/>
</dbReference>
<dbReference type="SFLD" id="SFLDF00027">
    <property type="entry name" value="p-type_atpase"/>
    <property type="match status" value="1"/>
</dbReference>
<dbReference type="InterPro" id="IPR023214">
    <property type="entry name" value="HAD_sf"/>
</dbReference>
<dbReference type="Pfam" id="PF13246">
    <property type="entry name" value="Cation_ATPase"/>
    <property type="match status" value="1"/>
</dbReference>
<dbReference type="PANTHER" id="PTHR45630:SF8">
    <property type="entry name" value="CATION-TRANSPORTING ATPASE"/>
    <property type="match status" value="1"/>
</dbReference>
<evidence type="ECO:0000259" key="17">
    <source>
        <dbReference type="Pfam" id="PF00122"/>
    </source>
</evidence>
<feature type="domain" description="P-type ATPase A" evidence="17">
    <location>
        <begin position="345"/>
        <end position="483"/>
    </location>
</feature>
<proteinExistence type="inferred from homology"/>
<evidence type="ECO:0000259" key="18">
    <source>
        <dbReference type="Pfam" id="PF12409"/>
    </source>
</evidence>
<keyword evidence="4" id="KW-0597">Phosphoprotein</keyword>
<dbReference type="Pfam" id="PF12409">
    <property type="entry name" value="P5-ATPase"/>
    <property type="match status" value="1"/>
</dbReference>
<comment type="similarity">
    <text evidence="2 15">Belongs to the cation transport ATPase (P-type) (TC 3.A.3) family. Type V subfamily.</text>
</comment>
<comment type="catalytic activity">
    <reaction evidence="14 15">
        <text>ATP + H2O = ADP + phosphate + H(+)</text>
        <dbReference type="Rhea" id="RHEA:13065"/>
        <dbReference type="ChEBI" id="CHEBI:15377"/>
        <dbReference type="ChEBI" id="CHEBI:15378"/>
        <dbReference type="ChEBI" id="CHEBI:30616"/>
        <dbReference type="ChEBI" id="CHEBI:43474"/>
        <dbReference type="ChEBI" id="CHEBI:456216"/>
    </reaction>
</comment>
<feature type="transmembrane region" description="Helical" evidence="15">
    <location>
        <begin position="497"/>
        <end position="517"/>
    </location>
</feature>
<gene>
    <name evidence="19" type="ORF">CcCBS67573_g02821</name>
</gene>
<dbReference type="InterPro" id="IPR023298">
    <property type="entry name" value="ATPase_P-typ_TM_dom_sf"/>
</dbReference>
<keyword evidence="8 15" id="KW-0067">ATP-binding</keyword>
<evidence type="ECO:0000256" key="8">
    <source>
        <dbReference type="ARBA" id="ARBA00022840"/>
    </source>
</evidence>
<evidence type="ECO:0000256" key="3">
    <source>
        <dbReference type="ARBA" id="ARBA00007347"/>
    </source>
</evidence>
<keyword evidence="6 15" id="KW-0479">Metal-binding</keyword>
<keyword evidence="12 15" id="KW-0472">Membrane</keyword>
<feature type="transmembrane region" description="Helical" evidence="15">
    <location>
        <begin position="1249"/>
        <end position="1268"/>
    </location>
</feature>
<dbReference type="InterPro" id="IPR047819">
    <property type="entry name" value="P5A-ATPase_N"/>
</dbReference>
<dbReference type="GO" id="GO:0046872">
    <property type="term" value="F:metal ion binding"/>
    <property type="evidence" value="ECO:0007669"/>
    <property type="project" value="UniProtKB-UniRule"/>
</dbReference>
<protein>
    <recommendedName>
        <fullName evidence="15">Cation-transporting ATPase</fullName>
        <ecNumber evidence="15">7.2.2.-</ecNumber>
    </recommendedName>
</protein>
<dbReference type="InterPro" id="IPR001757">
    <property type="entry name" value="P_typ_ATPase"/>
</dbReference>
<evidence type="ECO:0000256" key="2">
    <source>
        <dbReference type="ARBA" id="ARBA00006000"/>
    </source>
</evidence>
<evidence type="ECO:0000256" key="5">
    <source>
        <dbReference type="ARBA" id="ARBA00022692"/>
    </source>
</evidence>
<dbReference type="STRING" id="246404.A0A507FJT4"/>
<keyword evidence="10 15" id="KW-1278">Translocase</keyword>
<dbReference type="Pfam" id="PF08583">
    <property type="entry name" value="Cmc1"/>
    <property type="match status" value="1"/>
</dbReference>
<name>A0A507FJT4_9FUNG</name>
<feature type="transmembrane region" description="Helical" evidence="15">
    <location>
        <begin position="311"/>
        <end position="330"/>
    </location>
</feature>
<keyword evidence="11 15" id="KW-1133">Transmembrane helix</keyword>